<reference evidence="1 2" key="1">
    <citation type="submission" date="2022-03" db="EMBL/GenBank/DDBJ databases">
        <title>Pseudonocardia alaer sp. nov., a novel actinomycete isolated from reed forest soil.</title>
        <authorList>
            <person name="Wang L."/>
        </authorList>
    </citation>
    <scope>NUCLEOTIDE SEQUENCE [LARGE SCALE GENOMIC DNA]</scope>
    <source>
        <strain evidence="1 2">Y-16303</strain>
    </source>
</reference>
<sequence length="349" mass="39158">MHKLAADRAVHDYQDGNEFRRHAAGQTDYLGNIEHPSAEYNGTWVRFSPTGFNVIGENHEKVTLAHIVPAVGTRSFIYEPFSTDDLTANPATADAARRANTGPMADFGLRATDDTRQFGAESLFPKLGFAFAGMMPLITPAALGRMNGFTGRRLQHYLVIAWTYAGEVSAEVRSRSQRGPVGVTDELIGQHRAEAQLSKVYENLSILGEFVNGLQPDAELGTSLTSWRTAHPEYADQLLTEFREFGRNFIELLAARVDGDAGISAFDKKWVKAKPSIDRFQYWRDMKFQESVLDAQTRGLRYAGMGANHMRDLRKRLGPNKGIYFYNFSEEDLVKAKMLTRRRAGEILR</sequence>
<dbReference type="Proteomes" id="UP001299970">
    <property type="component" value="Unassembled WGS sequence"/>
</dbReference>
<evidence type="ECO:0000313" key="1">
    <source>
        <dbReference type="EMBL" id="MCH6171333.1"/>
    </source>
</evidence>
<comment type="caution">
    <text evidence="1">The sequence shown here is derived from an EMBL/GenBank/DDBJ whole genome shotgun (WGS) entry which is preliminary data.</text>
</comment>
<protein>
    <submittedName>
        <fullName evidence="1">Uncharacterized protein</fullName>
    </submittedName>
</protein>
<organism evidence="1 2">
    <name type="scientific">Pseudonocardia alaniniphila</name>
    <dbReference type="NCBI Taxonomy" id="75291"/>
    <lineage>
        <taxon>Bacteria</taxon>
        <taxon>Bacillati</taxon>
        <taxon>Actinomycetota</taxon>
        <taxon>Actinomycetes</taxon>
        <taxon>Pseudonocardiales</taxon>
        <taxon>Pseudonocardiaceae</taxon>
        <taxon>Pseudonocardia</taxon>
    </lineage>
</organism>
<proteinExistence type="predicted"/>
<keyword evidence="2" id="KW-1185">Reference proteome</keyword>
<name>A0ABS9TRZ7_9PSEU</name>
<accession>A0ABS9TRZ7</accession>
<evidence type="ECO:0000313" key="2">
    <source>
        <dbReference type="Proteomes" id="UP001299970"/>
    </source>
</evidence>
<gene>
    <name evidence="1" type="ORF">MMF94_37055</name>
</gene>
<dbReference type="EMBL" id="JAKXMK010000042">
    <property type="protein sequence ID" value="MCH6171333.1"/>
    <property type="molecule type" value="Genomic_DNA"/>
</dbReference>
<dbReference type="RefSeq" id="WP_241042140.1">
    <property type="nucleotide sequence ID" value="NZ_BAAAJF010000048.1"/>
</dbReference>